<evidence type="ECO:0000313" key="7">
    <source>
        <dbReference type="EMBL" id="KAG8368348.1"/>
    </source>
</evidence>
<gene>
    <name evidence="7" type="ORF">BUALT_Bualt15G0036200</name>
</gene>
<keyword evidence="8" id="KW-1185">Reference proteome</keyword>
<dbReference type="AlphaFoldDB" id="A0AAV6WN54"/>
<dbReference type="EMBL" id="WHWC01000015">
    <property type="protein sequence ID" value="KAG8368348.1"/>
    <property type="molecule type" value="Genomic_DNA"/>
</dbReference>
<evidence type="ECO:0000256" key="4">
    <source>
        <dbReference type="ARBA" id="ARBA00023163"/>
    </source>
</evidence>
<dbReference type="InterPro" id="IPR003340">
    <property type="entry name" value="B3_DNA-bd"/>
</dbReference>
<dbReference type="SMART" id="SM01019">
    <property type="entry name" value="B3"/>
    <property type="match status" value="1"/>
</dbReference>
<dbReference type="GO" id="GO:0005634">
    <property type="term" value="C:nucleus"/>
    <property type="evidence" value="ECO:0007669"/>
    <property type="project" value="UniProtKB-SubCell"/>
</dbReference>
<dbReference type="PROSITE" id="PS50863">
    <property type="entry name" value="B3"/>
    <property type="match status" value="1"/>
</dbReference>
<keyword evidence="2" id="KW-0805">Transcription regulation</keyword>
<comment type="subcellular location">
    <subcellularLocation>
        <location evidence="1">Nucleus</location>
    </subcellularLocation>
</comment>
<name>A0AAV6WN54_9LAMI</name>
<evidence type="ECO:0000313" key="8">
    <source>
        <dbReference type="Proteomes" id="UP000826271"/>
    </source>
</evidence>
<dbReference type="InterPro" id="IPR015300">
    <property type="entry name" value="DNA-bd_pseudobarrel_sf"/>
</dbReference>
<dbReference type="PANTHER" id="PTHR31391">
    <property type="entry name" value="B3 DOMAIN-CONTAINING PROTEIN OS11G0197600-RELATED"/>
    <property type="match status" value="1"/>
</dbReference>
<dbReference type="SUPFAM" id="SSF101936">
    <property type="entry name" value="DNA-binding pseudobarrel domain"/>
    <property type="match status" value="1"/>
</dbReference>
<evidence type="ECO:0000259" key="6">
    <source>
        <dbReference type="PROSITE" id="PS50863"/>
    </source>
</evidence>
<evidence type="ECO:0000256" key="3">
    <source>
        <dbReference type="ARBA" id="ARBA00023125"/>
    </source>
</evidence>
<dbReference type="Proteomes" id="UP000826271">
    <property type="component" value="Unassembled WGS sequence"/>
</dbReference>
<dbReference type="InterPro" id="IPR044837">
    <property type="entry name" value="REM16-like"/>
</dbReference>
<dbReference type="GO" id="GO:0003677">
    <property type="term" value="F:DNA binding"/>
    <property type="evidence" value="ECO:0007669"/>
    <property type="project" value="UniProtKB-KW"/>
</dbReference>
<feature type="domain" description="TF-B3" evidence="6">
    <location>
        <begin position="51"/>
        <end position="142"/>
    </location>
</feature>
<reference evidence="7" key="1">
    <citation type="submission" date="2019-10" db="EMBL/GenBank/DDBJ databases">
        <authorList>
            <person name="Zhang R."/>
            <person name="Pan Y."/>
            <person name="Wang J."/>
            <person name="Ma R."/>
            <person name="Yu S."/>
        </authorList>
    </citation>
    <scope>NUCLEOTIDE SEQUENCE</scope>
    <source>
        <strain evidence="7">LA-IB0</strain>
        <tissue evidence="7">Leaf</tissue>
    </source>
</reference>
<organism evidence="7 8">
    <name type="scientific">Buddleja alternifolia</name>
    <dbReference type="NCBI Taxonomy" id="168488"/>
    <lineage>
        <taxon>Eukaryota</taxon>
        <taxon>Viridiplantae</taxon>
        <taxon>Streptophyta</taxon>
        <taxon>Embryophyta</taxon>
        <taxon>Tracheophyta</taxon>
        <taxon>Spermatophyta</taxon>
        <taxon>Magnoliopsida</taxon>
        <taxon>eudicotyledons</taxon>
        <taxon>Gunneridae</taxon>
        <taxon>Pentapetalae</taxon>
        <taxon>asterids</taxon>
        <taxon>lamiids</taxon>
        <taxon>Lamiales</taxon>
        <taxon>Scrophulariaceae</taxon>
        <taxon>Buddlejeae</taxon>
        <taxon>Buddleja</taxon>
    </lineage>
</organism>
<evidence type="ECO:0000256" key="5">
    <source>
        <dbReference type="ARBA" id="ARBA00023242"/>
    </source>
</evidence>
<keyword evidence="3" id="KW-0238">DNA-binding</keyword>
<dbReference type="Gene3D" id="2.40.330.10">
    <property type="entry name" value="DNA-binding pseudobarrel domain"/>
    <property type="match status" value="1"/>
</dbReference>
<accession>A0AAV6WN54</accession>
<keyword evidence="5" id="KW-0539">Nucleus</keyword>
<dbReference type="Pfam" id="PF02362">
    <property type="entry name" value="B3"/>
    <property type="match status" value="1"/>
</dbReference>
<evidence type="ECO:0000256" key="1">
    <source>
        <dbReference type="ARBA" id="ARBA00004123"/>
    </source>
</evidence>
<dbReference type="PANTHER" id="PTHR31391:SF168">
    <property type="entry name" value="B3 DOMAIN-CONTAINING PROTEIN REM16-LIKE"/>
    <property type="match status" value="1"/>
</dbReference>
<evidence type="ECO:0000256" key="2">
    <source>
        <dbReference type="ARBA" id="ARBA00023015"/>
    </source>
</evidence>
<keyword evidence="4" id="KW-0804">Transcription</keyword>
<protein>
    <recommendedName>
        <fullName evidence="6">TF-B3 domain-containing protein</fullName>
    </recommendedName>
</protein>
<sequence length="366" mass="41469">MRKEMVVLLLPSNEAKVSTTADPHSWPDANSSTLARAQRIQANPSMQYPNFLKQLLKSHLSGKFYLGLPKKFCDAHLPSHDGPIVLVDENENEYNTKYSVRKNRLSGGWRGFSIAHKLLEGDALVFLLIEPCKFRVYMMRSSKLTENDSVIGLQTSDFQNSKPNVSVKTEDQMEENAHIGKTAKRTYLNSLPVDNNQEKKKARSISDSKRQLDQLEGIRCSEYMLHFNDVTGFEDFKIQVDGLILDSEIPTNLRIKYFELCCSQKIFLHDRLIKGLSSKLAVVIISETVEIADAIRSANLSTPLQHLECWEKTLKAFEGLGMAVGFLRDRLLKLVSISRESQANIDPKRIRRAQADGEISIFEGHL</sequence>
<proteinExistence type="predicted"/>
<dbReference type="CDD" id="cd10017">
    <property type="entry name" value="B3_DNA"/>
    <property type="match status" value="1"/>
</dbReference>
<comment type="caution">
    <text evidence="7">The sequence shown here is derived from an EMBL/GenBank/DDBJ whole genome shotgun (WGS) entry which is preliminary data.</text>
</comment>